<evidence type="ECO:0000313" key="4">
    <source>
        <dbReference type="Proteomes" id="UP000294412"/>
    </source>
</evidence>
<proteinExistence type="predicted"/>
<dbReference type="CDD" id="cd03801">
    <property type="entry name" value="GT4_PimA-like"/>
    <property type="match status" value="1"/>
</dbReference>
<dbReference type="Pfam" id="PF13439">
    <property type="entry name" value="Glyco_transf_4"/>
    <property type="match status" value="1"/>
</dbReference>
<evidence type="ECO:0000313" key="3">
    <source>
        <dbReference type="EMBL" id="VFP79621.1"/>
    </source>
</evidence>
<feature type="domain" description="Glycosyl transferase family 1" evidence="1">
    <location>
        <begin position="194"/>
        <end position="351"/>
    </location>
</feature>
<dbReference type="InterPro" id="IPR028098">
    <property type="entry name" value="Glyco_trans_4-like_N"/>
</dbReference>
<dbReference type="InterPro" id="IPR001296">
    <property type="entry name" value="Glyco_trans_1"/>
</dbReference>
<accession>A0A451D1W9</accession>
<dbReference type="RefSeq" id="WP_157993405.1">
    <property type="nucleotide sequence ID" value="NZ_LR217703.1"/>
</dbReference>
<organism evidence="3 4">
    <name type="scientific">Candidatus Erwinia haradaeae</name>
    <dbReference type="NCBI Taxonomy" id="1922217"/>
    <lineage>
        <taxon>Bacteria</taxon>
        <taxon>Pseudomonadati</taxon>
        <taxon>Pseudomonadota</taxon>
        <taxon>Gammaproteobacteria</taxon>
        <taxon>Enterobacterales</taxon>
        <taxon>Erwiniaceae</taxon>
        <taxon>Erwinia</taxon>
    </lineage>
</organism>
<dbReference type="AlphaFoldDB" id="A0A451D1W9"/>
<gene>
    <name evidence="3" type="ORF">ERCICUMA2628_171</name>
</gene>
<sequence>MKTINFAIVRQKYRHDGGAEKFITYAIEALAILKMINLNIITRQWWCKQDINLNIHLCNPIKWGRISRERSFAKIAKALWHKEGFDLIQSHERIPGCDIYRAGDGVHQKWLIQRSRVLSKWQQKLLFTSCYHRYVIKTENTMYTSPELKVVICNSQMIKKEIIEQFTISEYKIHVIYNAINTKTFFPANYYQRINIRKTLHLPLDVHLLIYVGSGFERKGLAAAIHAIANTNSYLVVIGQDKAEKKYRILAKKLCCAHRIIFAGIQVKMCPWYQASDGLLLPTLYDPCPNVIFEALACGLPIITSTSCGGSEFISPGINGYICDALDIDALTDAILALTLSNNDAQISNYSRAQVIPLSSKLLSQQLISLYQKILE</sequence>
<dbReference type="PANTHER" id="PTHR12526">
    <property type="entry name" value="GLYCOSYLTRANSFERASE"/>
    <property type="match status" value="1"/>
</dbReference>
<dbReference type="Gene3D" id="3.40.50.2000">
    <property type="entry name" value="Glycogen Phosphorylase B"/>
    <property type="match status" value="2"/>
</dbReference>
<dbReference type="OrthoDB" id="9802524at2"/>
<keyword evidence="3" id="KW-0808">Transferase</keyword>
<evidence type="ECO:0000259" key="2">
    <source>
        <dbReference type="Pfam" id="PF13439"/>
    </source>
</evidence>
<feature type="domain" description="Glycosyltransferase subfamily 4-like N-terminal" evidence="2">
    <location>
        <begin position="17"/>
        <end position="183"/>
    </location>
</feature>
<dbReference type="EMBL" id="LR217703">
    <property type="protein sequence ID" value="VFP79621.1"/>
    <property type="molecule type" value="Genomic_DNA"/>
</dbReference>
<dbReference type="SUPFAM" id="SSF53756">
    <property type="entry name" value="UDP-Glycosyltransferase/glycogen phosphorylase"/>
    <property type="match status" value="1"/>
</dbReference>
<evidence type="ECO:0000259" key="1">
    <source>
        <dbReference type="Pfam" id="PF00534"/>
    </source>
</evidence>
<dbReference type="Proteomes" id="UP000294412">
    <property type="component" value="Chromosome"/>
</dbReference>
<protein>
    <submittedName>
        <fullName evidence="3">Glycosyl transferase group 1 family protein</fullName>
    </submittedName>
</protein>
<dbReference type="GO" id="GO:1901135">
    <property type="term" value="P:carbohydrate derivative metabolic process"/>
    <property type="evidence" value="ECO:0007669"/>
    <property type="project" value="UniProtKB-ARBA"/>
</dbReference>
<dbReference type="Pfam" id="PF00534">
    <property type="entry name" value="Glycos_transf_1"/>
    <property type="match status" value="1"/>
</dbReference>
<reference evidence="3 4" key="1">
    <citation type="submission" date="2019-02" db="EMBL/GenBank/DDBJ databases">
        <authorList>
            <person name="Manzano-Marin A."/>
            <person name="Manzano-Marin A."/>
        </authorList>
    </citation>
    <scope>NUCLEOTIDE SEQUENCE [LARGE SCALE GENOMIC DNA]</scope>
    <source>
        <strain evidence="3 4">ErCicuneomaculata</strain>
    </source>
</reference>
<dbReference type="GO" id="GO:0016757">
    <property type="term" value="F:glycosyltransferase activity"/>
    <property type="evidence" value="ECO:0007669"/>
    <property type="project" value="InterPro"/>
</dbReference>
<name>A0A451D1W9_9GAMM</name>